<reference evidence="2 3" key="1">
    <citation type="submission" date="2014-11" db="EMBL/GenBank/DDBJ databases">
        <title>Genome sequence of Flavihumibacter solisilvae 3-3.</title>
        <authorList>
            <person name="Zhou G."/>
            <person name="Li M."/>
            <person name="Wang G."/>
        </authorList>
    </citation>
    <scope>NUCLEOTIDE SEQUENCE [LARGE SCALE GENOMIC DNA]</scope>
    <source>
        <strain evidence="2 3">3-3</strain>
    </source>
</reference>
<feature type="transmembrane region" description="Helical" evidence="1">
    <location>
        <begin position="23"/>
        <end position="42"/>
    </location>
</feature>
<dbReference type="Proteomes" id="UP000031408">
    <property type="component" value="Unassembled WGS sequence"/>
</dbReference>
<sequence length="86" mass="9342">MTKKETKPVLAHTSEKLFGKENFIWMIAGIIVIVLGMLVLSGGKGSDPNVFDQKEVYSTSRITIAPILIIAGLAIEVVAIFKKPKS</sequence>
<protein>
    <recommendedName>
        <fullName evidence="4">DUF3098 domain-containing protein</fullName>
    </recommendedName>
</protein>
<keyword evidence="1" id="KW-1133">Transmembrane helix</keyword>
<comment type="caution">
    <text evidence="2">The sequence shown here is derived from an EMBL/GenBank/DDBJ whole genome shotgun (WGS) entry which is preliminary data.</text>
</comment>
<proteinExistence type="predicted"/>
<feature type="transmembrane region" description="Helical" evidence="1">
    <location>
        <begin position="62"/>
        <end position="81"/>
    </location>
</feature>
<dbReference type="RefSeq" id="WP_039139684.1">
    <property type="nucleotide sequence ID" value="NZ_JSVC01000011.1"/>
</dbReference>
<keyword evidence="1" id="KW-0472">Membrane</keyword>
<accession>A0A0C1L3H6</accession>
<evidence type="ECO:0000256" key="1">
    <source>
        <dbReference type="SAM" id="Phobius"/>
    </source>
</evidence>
<evidence type="ECO:0000313" key="3">
    <source>
        <dbReference type="Proteomes" id="UP000031408"/>
    </source>
</evidence>
<gene>
    <name evidence="2" type="ORF">OI18_10390</name>
</gene>
<dbReference type="OrthoDB" id="963379at2"/>
<organism evidence="2 3">
    <name type="scientific">Flavihumibacter solisilvae</name>
    <dbReference type="NCBI Taxonomy" id="1349421"/>
    <lineage>
        <taxon>Bacteria</taxon>
        <taxon>Pseudomonadati</taxon>
        <taxon>Bacteroidota</taxon>
        <taxon>Chitinophagia</taxon>
        <taxon>Chitinophagales</taxon>
        <taxon>Chitinophagaceae</taxon>
        <taxon>Flavihumibacter</taxon>
    </lineage>
</organism>
<dbReference type="STRING" id="1349421.OI18_10390"/>
<evidence type="ECO:0000313" key="2">
    <source>
        <dbReference type="EMBL" id="KIC94522.1"/>
    </source>
</evidence>
<keyword evidence="3" id="KW-1185">Reference proteome</keyword>
<dbReference type="Pfam" id="PF11297">
    <property type="entry name" value="DUF3098"/>
    <property type="match status" value="1"/>
</dbReference>
<dbReference type="AlphaFoldDB" id="A0A0C1L3H6"/>
<dbReference type="EMBL" id="JSVC01000011">
    <property type="protein sequence ID" value="KIC94522.1"/>
    <property type="molecule type" value="Genomic_DNA"/>
</dbReference>
<keyword evidence="1" id="KW-0812">Transmembrane</keyword>
<evidence type="ECO:0008006" key="4">
    <source>
        <dbReference type="Google" id="ProtNLM"/>
    </source>
</evidence>
<dbReference type="InterPro" id="IPR021448">
    <property type="entry name" value="DUF3098"/>
</dbReference>
<name>A0A0C1L3H6_9BACT</name>